<dbReference type="GO" id="GO:0008168">
    <property type="term" value="F:methyltransferase activity"/>
    <property type="evidence" value="ECO:0007669"/>
    <property type="project" value="UniProtKB-KW"/>
</dbReference>
<dbReference type="RefSeq" id="WP_277577660.1">
    <property type="nucleotide sequence ID" value="NZ_JANRMI010000002.1"/>
</dbReference>
<dbReference type="PANTHER" id="PTHR47313">
    <property type="entry name" value="RIBOSOMAL RNA LARGE SUBUNIT METHYLTRANSFERASE K/L"/>
    <property type="match status" value="1"/>
</dbReference>
<name>A0ABT6DM19_9BACT</name>
<evidence type="ECO:0000313" key="3">
    <source>
        <dbReference type="EMBL" id="MDG0816183.1"/>
    </source>
</evidence>
<dbReference type="Gene3D" id="3.30.2130.30">
    <property type="match status" value="1"/>
</dbReference>
<gene>
    <name evidence="3" type="ORF">NWE73_07395</name>
</gene>
<dbReference type="CDD" id="cd11715">
    <property type="entry name" value="THUMP_AdoMetMT"/>
    <property type="match status" value="1"/>
</dbReference>
<dbReference type="InterPro" id="IPR029063">
    <property type="entry name" value="SAM-dependent_MTases_sf"/>
</dbReference>
<organism evidence="3 4">
    <name type="scientific">Bdellovibrio svalbardensis</name>
    <dbReference type="NCBI Taxonomy" id="2972972"/>
    <lineage>
        <taxon>Bacteria</taxon>
        <taxon>Pseudomonadati</taxon>
        <taxon>Bdellovibrionota</taxon>
        <taxon>Bdellovibrionia</taxon>
        <taxon>Bdellovibrionales</taxon>
        <taxon>Pseudobdellovibrionaceae</taxon>
        <taxon>Bdellovibrio</taxon>
    </lineage>
</organism>
<evidence type="ECO:0000256" key="1">
    <source>
        <dbReference type="SAM" id="Coils"/>
    </source>
</evidence>
<dbReference type="InterPro" id="IPR000241">
    <property type="entry name" value="RlmKL-like_Mtase"/>
</dbReference>
<dbReference type="EMBL" id="JANRMI010000002">
    <property type="protein sequence ID" value="MDG0816183.1"/>
    <property type="molecule type" value="Genomic_DNA"/>
</dbReference>
<protein>
    <submittedName>
        <fullName evidence="3">RNA methyltransferase</fullName>
    </submittedName>
</protein>
<reference evidence="3" key="1">
    <citation type="submission" date="2022-08" db="EMBL/GenBank/DDBJ databases">
        <title>Novel Bdellovibrio Species Isolated from Svalbard: Designation Bdellovibrio svalbardensis.</title>
        <authorList>
            <person name="Mitchell R.J."/>
            <person name="Choi S.Y."/>
        </authorList>
    </citation>
    <scope>NUCLEOTIDE SEQUENCE</scope>
    <source>
        <strain evidence="3">PAP01</strain>
    </source>
</reference>
<evidence type="ECO:0000313" key="4">
    <source>
        <dbReference type="Proteomes" id="UP001152321"/>
    </source>
</evidence>
<dbReference type="Gene3D" id="3.40.50.150">
    <property type="entry name" value="Vaccinia Virus protein VP39"/>
    <property type="match status" value="1"/>
</dbReference>
<sequence length="405" mass="46131">MNKFFVSTPLGYELSTLAEMKECWPYLLGKDSKTHSLPFPEVEVLQGGLEFETDLFAALQLNFFLKTANRVLLRMTSFRTKDLPKFYQKFKALPWREYLPHSHVEWEVAAQKSRLNNEKRLQESAEKALHELFGTKAGSTSQTPCAAIYIRMEDDLCTISLDSTGEHLHKRGWSVLKGEAPLRETIAAYLIKEMIGEATPAELQQVTLFDPMMGAGTFLTEARSLWQGQFQRPYSFQNWKKTPKLFQSPSFVFNYDLPKSAVFKAFIGMDIEEKMLTVVRENYQEVEKQIKAQEKDKFQAVPLQVYLQDSLQVYHQDSLKGSKLSGEPLWMIVNPPYGERLSGAGLGGLKGLAEGFCGLYQPQKIGILFPEREKLSAAPKGYLIEKELKINNGGLRCLFTLLTRL</sequence>
<feature type="domain" description="Ribosomal RNA large subunit methyltransferase K/L-like methyltransferase" evidence="2">
    <location>
        <begin position="171"/>
        <end position="342"/>
    </location>
</feature>
<dbReference type="Proteomes" id="UP001152321">
    <property type="component" value="Unassembled WGS sequence"/>
</dbReference>
<dbReference type="PANTHER" id="PTHR47313:SF1">
    <property type="entry name" value="RIBOSOMAL RNA LARGE SUBUNIT METHYLTRANSFERASE K_L"/>
    <property type="match status" value="1"/>
</dbReference>
<keyword evidence="4" id="KW-1185">Reference proteome</keyword>
<dbReference type="Pfam" id="PF01170">
    <property type="entry name" value="UPF0020"/>
    <property type="match status" value="1"/>
</dbReference>
<comment type="caution">
    <text evidence="3">The sequence shown here is derived from an EMBL/GenBank/DDBJ whole genome shotgun (WGS) entry which is preliminary data.</text>
</comment>
<dbReference type="SUPFAM" id="SSF53335">
    <property type="entry name" value="S-adenosyl-L-methionine-dependent methyltransferases"/>
    <property type="match status" value="1"/>
</dbReference>
<keyword evidence="3" id="KW-0808">Transferase</keyword>
<evidence type="ECO:0000259" key="2">
    <source>
        <dbReference type="Pfam" id="PF01170"/>
    </source>
</evidence>
<dbReference type="GO" id="GO:0032259">
    <property type="term" value="P:methylation"/>
    <property type="evidence" value="ECO:0007669"/>
    <property type="project" value="UniProtKB-KW"/>
</dbReference>
<keyword evidence="3" id="KW-0489">Methyltransferase</keyword>
<proteinExistence type="predicted"/>
<accession>A0ABT6DM19</accession>
<feature type="coiled-coil region" evidence="1">
    <location>
        <begin position="269"/>
        <end position="296"/>
    </location>
</feature>
<keyword evidence="1" id="KW-0175">Coiled coil</keyword>